<dbReference type="HOGENOM" id="CLU_131550_4_0_11"/>
<organism evidence="3 4">
    <name type="scientific">Amycolatopsis methanolica 239</name>
    <dbReference type="NCBI Taxonomy" id="1068978"/>
    <lineage>
        <taxon>Bacteria</taxon>
        <taxon>Bacillati</taxon>
        <taxon>Actinomycetota</taxon>
        <taxon>Actinomycetes</taxon>
        <taxon>Pseudonocardiales</taxon>
        <taxon>Pseudonocardiaceae</taxon>
        <taxon>Amycolatopsis</taxon>
        <taxon>Amycolatopsis methanolica group</taxon>
    </lineage>
</organism>
<dbReference type="STRING" id="1068978.AMETH_1964"/>
<evidence type="ECO:0000313" key="4">
    <source>
        <dbReference type="Proteomes" id="UP000062973"/>
    </source>
</evidence>
<feature type="domain" description="DUF397" evidence="2">
    <location>
        <begin position="2"/>
        <end position="39"/>
    </location>
</feature>
<evidence type="ECO:0000259" key="2">
    <source>
        <dbReference type="Pfam" id="PF04149"/>
    </source>
</evidence>
<dbReference type="PATRIC" id="fig|1068978.7.peg.2082"/>
<name>A0A076MSZ8_AMYME</name>
<dbReference type="EMBL" id="CP009110">
    <property type="protein sequence ID" value="AIJ22056.1"/>
    <property type="molecule type" value="Genomic_DNA"/>
</dbReference>
<protein>
    <submittedName>
        <fullName evidence="3">Regulatory protein</fullName>
    </submittedName>
</protein>
<dbReference type="KEGG" id="amq:AMETH_1964"/>
<proteinExistence type="predicted"/>
<evidence type="ECO:0000256" key="1">
    <source>
        <dbReference type="SAM" id="MobiDB-lite"/>
    </source>
</evidence>
<keyword evidence="4" id="KW-1185">Reference proteome</keyword>
<reference evidence="3 4" key="1">
    <citation type="submission" date="2014-07" db="EMBL/GenBank/DDBJ databases">
        <title>Whole Genome Sequence of the Amycolatopsis methanolica 239.</title>
        <authorList>
            <person name="Tang B."/>
        </authorList>
    </citation>
    <scope>NUCLEOTIDE SEQUENCE [LARGE SCALE GENOMIC DNA]</scope>
    <source>
        <strain evidence="3 4">239</strain>
    </source>
</reference>
<evidence type="ECO:0000313" key="3">
    <source>
        <dbReference type="EMBL" id="AIJ22056.1"/>
    </source>
</evidence>
<dbReference type="Proteomes" id="UP000062973">
    <property type="component" value="Chromosome"/>
</dbReference>
<dbReference type="Pfam" id="PF04149">
    <property type="entry name" value="DUF397"/>
    <property type="match status" value="1"/>
</dbReference>
<dbReference type="InterPro" id="IPR007278">
    <property type="entry name" value="DUF397"/>
</dbReference>
<accession>A0A076MSZ8</accession>
<sequence length="46" mass="4918">MEVASLSDGSWLVRDSKDPDGPRLAFTPGEVQAFLPGVKAGEFDPQ</sequence>
<feature type="region of interest" description="Disordered" evidence="1">
    <location>
        <begin position="1"/>
        <end position="29"/>
    </location>
</feature>
<gene>
    <name evidence="3" type="ORF">AMETH_1964</name>
</gene>
<dbReference type="AlphaFoldDB" id="A0A076MSZ8"/>